<dbReference type="PANTHER" id="PTHR12526:SF608">
    <property type="entry name" value="PELF"/>
    <property type="match status" value="1"/>
</dbReference>
<dbReference type="PANTHER" id="PTHR12526">
    <property type="entry name" value="GLYCOSYLTRANSFERASE"/>
    <property type="match status" value="1"/>
</dbReference>
<proteinExistence type="predicted"/>
<name>A7HKR4_FERNB</name>
<dbReference type="GO" id="GO:0016757">
    <property type="term" value="F:glycosyltransferase activity"/>
    <property type="evidence" value="ECO:0007669"/>
    <property type="project" value="InterPro"/>
</dbReference>
<evidence type="ECO:0000313" key="4">
    <source>
        <dbReference type="Proteomes" id="UP000002415"/>
    </source>
</evidence>
<feature type="domain" description="DUF3492" evidence="2">
    <location>
        <begin position="1"/>
        <end position="254"/>
    </location>
</feature>
<dbReference type="Gene3D" id="3.40.50.2000">
    <property type="entry name" value="Glycogen Phosphorylase B"/>
    <property type="match status" value="2"/>
</dbReference>
<dbReference type="InterPro" id="IPR001296">
    <property type="entry name" value="Glyco_trans_1"/>
</dbReference>
<keyword evidence="4" id="KW-1185">Reference proteome</keyword>
<dbReference type="Pfam" id="PF00534">
    <property type="entry name" value="Glycos_transf_1"/>
    <property type="match status" value="1"/>
</dbReference>
<reference evidence="3 4" key="1">
    <citation type="submission" date="2007-07" db="EMBL/GenBank/DDBJ databases">
        <title>Complete sequence of Fervidobacterium nodosum Rt17-B1.</title>
        <authorList>
            <consortium name="US DOE Joint Genome Institute"/>
            <person name="Copeland A."/>
            <person name="Lucas S."/>
            <person name="Lapidus A."/>
            <person name="Barry K."/>
            <person name="Glavina del Rio T."/>
            <person name="Dalin E."/>
            <person name="Tice H."/>
            <person name="Pitluck S."/>
            <person name="Saunders E."/>
            <person name="Brettin T."/>
            <person name="Bruce D."/>
            <person name="Detter J.C."/>
            <person name="Han C."/>
            <person name="Schmutz J."/>
            <person name="Larimer F."/>
            <person name="Land M."/>
            <person name="Hauser L."/>
            <person name="Kyrpides N."/>
            <person name="Mikhailova N."/>
            <person name="Nelson K."/>
            <person name="Gogarten J.P."/>
            <person name="Noll K."/>
            <person name="Richardson P."/>
        </authorList>
    </citation>
    <scope>NUCLEOTIDE SEQUENCE [LARGE SCALE GENOMIC DNA]</scope>
    <source>
        <strain evidence="4">ATCC 35602 / DSM 5306 / Rt17-B1</strain>
    </source>
</reference>
<evidence type="ECO:0000259" key="1">
    <source>
        <dbReference type="Pfam" id="PF00534"/>
    </source>
</evidence>
<dbReference type="STRING" id="381764.Fnod_0642"/>
<dbReference type="RefSeq" id="WP_011993816.1">
    <property type="nucleotide sequence ID" value="NC_009718.1"/>
</dbReference>
<sequence length="463" mass="53023">MRVCIIVEGTYPYITGGVSSWIQMLIENLPGIQFDVVHLAPWRWKRPFGYKMPKNLNRIYEYLLFSEGDTSNKFVDTNNLVLNVRKLIDFPRSKKADLFSEILKDVAGKNLYSAILTKEFWDFITDIYSHYFESEGFTGFYWTVIGFIIPIIGAIQSIPPKADIYHSTTTGYASLSALVGKYIYNGKLIITEHGIYHREREIEIMKSRNVQEVYKPVWIEIFKLISEVAYKECDALTTLFEKNQLFQLELNADFSKMYVIPNGIDVNKFSKVKRIEHETFNIGMVGRVVPIKDILTAIKAFSIVAKEHENARLYIIGPTDEDEEYYQKCVELIDLLELNDKVIFTGKANVLDYYGLIDVLLLSSVSEGQPLVQLESMACGIPVVVTNVGNCAEIALDPDGQSGFVVEPKDYISMSEKILELAKNKDLWHTFSENGKRVVRDKYTLSKMIESYLALYREVLKNG</sequence>
<keyword evidence="3" id="KW-0808">Transferase</keyword>
<accession>A7HKR4</accession>
<reference evidence="3 4" key="2">
    <citation type="journal article" date="2009" name="Proc. Natl. Acad. Sci. U.S.A.">
        <title>On the chimeric nature, thermophilic origin, and phylogenetic placement of the Thermotogales.</title>
        <authorList>
            <person name="Zhaxybayeva O."/>
            <person name="Swithers K.S."/>
            <person name="Lapierre P."/>
            <person name="Fournier G.P."/>
            <person name="Bickhart D.M."/>
            <person name="DeBoy R.T."/>
            <person name="Nelson K.E."/>
            <person name="Nesbo C.L."/>
            <person name="Doolittle W.F."/>
            <person name="Gogarten J.P."/>
            <person name="Noll K.M."/>
        </authorList>
    </citation>
    <scope>NUCLEOTIDE SEQUENCE [LARGE SCALE GENOMIC DNA]</scope>
    <source>
        <strain evidence="4">ATCC 35602 / DSM 5306 / Rt17-B1</strain>
    </source>
</reference>
<evidence type="ECO:0000259" key="2">
    <source>
        <dbReference type="Pfam" id="PF11997"/>
    </source>
</evidence>
<dbReference type="Proteomes" id="UP000002415">
    <property type="component" value="Chromosome"/>
</dbReference>
<dbReference type="InterPro" id="IPR047691">
    <property type="entry name" value="PelF-like"/>
</dbReference>
<dbReference type="eggNOG" id="COG0438">
    <property type="taxonomic scope" value="Bacteria"/>
</dbReference>
<dbReference type="InterPro" id="IPR022622">
    <property type="entry name" value="DUF3492"/>
</dbReference>
<dbReference type="AlphaFoldDB" id="A7HKR4"/>
<dbReference type="NCBIfam" id="NF038011">
    <property type="entry name" value="PelF"/>
    <property type="match status" value="1"/>
</dbReference>
<organism evidence="3 4">
    <name type="scientific">Fervidobacterium nodosum (strain ATCC 35602 / DSM 5306 / Rt17-B1)</name>
    <dbReference type="NCBI Taxonomy" id="381764"/>
    <lineage>
        <taxon>Bacteria</taxon>
        <taxon>Thermotogati</taxon>
        <taxon>Thermotogota</taxon>
        <taxon>Thermotogae</taxon>
        <taxon>Thermotogales</taxon>
        <taxon>Fervidobacteriaceae</taxon>
        <taxon>Fervidobacterium</taxon>
    </lineage>
</organism>
<dbReference type="KEGG" id="fno:Fnod_0642"/>
<dbReference type="EMBL" id="CP000771">
    <property type="protein sequence ID" value="ABS60497.1"/>
    <property type="molecule type" value="Genomic_DNA"/>
</dbReference>
<dbReference type="CAZy" id="GT4">
    <property type="family name" value="Glycosyltransferase Family 4"/>
</dbReference>
<dbReference type="HOGENOM" id="CLU_009583_32_1_0"/>
<gene>
    <name evidence="3" type="ordered locus">Fnod_0642</name>
</gene>
<dbReference type="SUPFAM" id="SSF53756">
    <property type="entry name" value="UDP-Glycosyltransferase/glycogen phosphorylase"/>
    <property type="match status" value="1"/>
</dbReference>
<feature type="domain" description="Glycosyl transferase family 1" evidence="1">
    <location>
        <begin position="268"/>
        <end position="437"/>
    </location>
</feature>
<evidence type="ECO:0000313" key="3">
    <source>
        <dbReference type="EMBL" id="ABS60497.1"/>
    </source>
</evidence>
<dbReference type="Pfam" id="PF11997">
    <property type="entry name" value="DUF3492"/>
    <property type="match status" value="1"/>
</dbReference>
<protein>
    <submittedName>
        <fullName evidence="3">Glycosyl transferase group 1</fullName>
    </submittedName>
</protein>
<dbReference type="OrthoDB" id="9772485at2"/>